<dbReference type="PANTHER" id="PTHR24409">
    <property type="entry name" value="ZINC FINGER PROTEIN 142"/>
    <property type="match status" value="1"/>
</dbReference>
<dbReference type="PROSITE" id="PS00028">
    <property type="entry name" value="ZINC_FINGER_C2H2_1"/>
    <property type="match status" value="1"/>
</dbReference>
<evidence type="ECO:0000313" key="9">
    <source>
        <dbReference type="Proteomes" id="UP000094526"/>
    </source>
</evidence>
<keyword evidence="9" id="KW-1185">Reference proteome</keyword>
<feature type="compositionally biased region" description="Polar residues" evidence="6">
    <location>
        <begin position="206"/>
        <end position="225"/>
    </location>
</feature>
<evidence type="ECO:0000256" key="3">
    <source>
        <dbReference type="ARBA" id="ARBA00022771"/>
    </source>
</evidence>
<reference evidence="9" key="1">
    <citation type="submission" date="2015-07" db="EMBL/GenBank/DDBJ databases">
        <authorList>
            <person name="Teixeira M.M."/>
            <person name="Souza R.C."/>
            <person name="Almeida L.G."/>
            <person name="Vicente V.A."/>
            <person name="de Hoog S."/>
            <person name="Bocca A.L."/>
            <person name="de Almeida S.R."/>
            <person name="Vasconcelos A.T."/>
            <person name="Felipe M.S."/>
        </authorList>
    </citation>
    <scope>NUCLEOTIDE SEQUENCE [LARGE SCALE GENOMIC DNA]</scope>
    <source>
        <strain evidence="9">KSF</strain>
    </source>
</reference>
<dbReference type="Pfam" id="PF24537">
    <property type="entry name" value="zf-C2H2_fungi"/>
    <property type="match status" value="1"/>
</dbReference>
<name>A0A1C1D2D0_9EURO</name>
<proteinExistence type="predicted"/>
<keyword evidence="4" id="KW-0862">Zinc</keyword>
<feature type="compositionally biased region" description="Polar residues" evidence="6">
    <location>
        <begin position="423"/>
        <end position="432"/>
    </location>
</feature>
<dbReference type="AlphaFoldDB" id="A0A1C1D2D0"/>
<feature type="region of interest" description="Disordered" evidence="6">
    <location>
        <begin position="683"/>
        <end position="721"/>
    </location>
</feature>
<feature type="region of interest" description="Disordered" evidence="6">
    <location>
        <begin position="199"/>
        <end position="225"/>
    </location>
</feature>
<dbReference type="PANTHER" id="PTHR24409:SF295">
    <property type="entry name" value="AZ2-RELATED"/>
    <property type="match status" value="1"/>
</dbReference>
<dbReference type="SMART" id="SM00355">
    <property type="entry name" value="ZnF_C2H2"/>
    <property type="match status" value="3"/>
</dbReference>
<evidence type="ECO:0000259" key="7">
    <source>
        <dbReference type="PROSITE" id="PS50157"/>
    </source>
</evidence>
<feature type="region of interest" description="Disordered" evidence="6">
    <location>
        <begin position="1"/>
        <end position="44"/>
    </location>
</feature>
<keyword evidence="3 5" id="KW-0863">Zinc-finger</keyword>
<accession>A0A1C1D2D0</accession>
<feature type="compositionally biased region" description="Acidic residues" evidence="6">
    <location>
        <begin position="117"/>
        <end position="131"/>
    </location>
</feature>
<dbReference type="InterPro" id="IPR057026">
    <property type="entry name" value="Znf-C2H2_ascomycetes"/>
</dbReference>
<protein>
    <submittedName>
        <fullName evidence="8">C2H2 finger domain protein</fullName>
    </submittedName>
</protein>
<keyword evidence="1" id="KW-0479">Metal-binding</keyword>
<dbReference type="SUPFAM" id="SSF57667">
    <property type="entry name" value="beta-beta-alpha zinc fingers"/>
    <property type="match status" value="1"/>
</dbReference>
<dbReference type="InterPro" id="IPR013087">
    <property type="entry name" value="Znf_C2H2_type"/>
</dbReference>
<dbReference type="EMBL" id="LGRB01000003">
    <property type="protein sequence ID" value="OCT54881.1"/>
    <property type="molecule type" value="Genomic_DNA"/>
</dbReference>
<dbReference type="InterPro" id="IPR036236">
    <property type="entry name" value="Znf_C2H2_sf"/>
</dbReference>
<feature type="compositionally biased region" description="Basic residues" evidence="6">
    <location>
        <begin position="365"/>
        <end position="375"/>
    </location>
</feature>
<evidence type="ECO:0000256" key="5">
    <source>
        <dbReference type="PROSITE-ProRule" id="PRU00042"/>
    </source>
</evidence>
<feature type="domain" description="C2H2-type" evidence="7">
    <location>
        <begin position="552"/>
        <end position="580"/>
    </location>
</feature>
<evidence type="ECO:0000313" key="8">
    <source>
        <dbReference type="EMBL" id="OCT54881.1"/>
    </source>
</evidence>
<feature type="region of interest" description="Disordered" evidence="6">
    <location>
        <begin position="94"/>
        <end position="172"/>
    </location>
</feature>
<evidence type="ECO:0000256" key="2">
    <source>
        <dbReference type="ARBA" id="ARBA00022737"/>
    </source>
</evidence>
<dbReference type="Gene3D" id="3.30.160.60">
    <property type="entry name" value="Classic Zinc Finger"/>
    <property type="match status" value="1"/>
</dbReference>
<dbReference type="PROSITE" id="PS50157">
    <property type="entry name" value="ZINC_FINGER_C2H2_2"/>
    <property type="match status" value="1"/>
</dbReference>
<evidence type="ECO:0000256" key="4">
    <source>
        <dbReference type="ARBA" id="ARBA00022833"/>
    </source>
</evidence>
<sequence>MDIRGAGAAGSRIPLSAYRAGPASPRSTSRSNSQTSDDSFQPRQPIVIPGIRFDDVPPPLPPPAYNDDLANGVDLAWKWANNYPFEGQRQLAPIKPGSSLHGSYLGSRSHLPHARDDDNDNTDDDDMDIDGDNYHRRSSNVSTVRSPSLGEMRFGGPVPAGGRKPPSPNLANQRLQGEVPLAQRNYDRSAQAYDQRLLSKIGKSHSPPQHQRSGSTEGPSYASQLSLQTVDSKVQLPSANELPSALFDPVSKWITSPVSAGISPGSRPGWRDYNMEHRSPSIDSTANSLVLDPELFLQPRTGGLPPIGGAAPGNDEVASLGGRSYRGSYDPGFFAETESDIAGDDGSTFRNLYLGDPQEQQVGRRSSKQGMKRRAGSPPSEVARDDKSPSRVDASAEVCHHKVPTTASSRSPGSRYYQPKHGSVSSTASSVRHNSYASSVALSIAGSSMTSISSFERQSPLDPASQPAYITSAQPISSPATSVVPSRTQPTQSLLDTKSAVRKLSTHVAMSDSRLPPATRVGNYFICDCCPKKPKKFDTEEGLRTHQMEKQYTCQYCNNRFKNKNEAERHQNSLHLRRHSWSCAAISNYQAAFHPASSPPGSAGPQADVCGYCGEEFPNLPQPDWDRRIDHLTNVHKFGECNQAKKFFRADHFRQHLKHSHAGQSGKWTNVLENVCLREEVPQDFAGISPTGSDSSPGRGPGSLPERPMGGATINEAQDET</sequence>
<organism evidence="8 9">
    <name type="scientific">Cladophialophora carrionii</name>
    <dbReference type="NCBI Taxonomy" id="86049"/>
    <lineage>
        <taxon>Eukaryota</taxon>
        <taxon>Fungi</taxon>
        <taxon>Dikarya</taxon>
        <taxon>Ascomycota</taxon>
        <taxon>Pezizomycotina</taxon>
        <taxon>Eurotiomycetes</taxon>
        <taxon>Chaetothyriomycetidae</taxon>
        <taxon>Chaetothyriales</taxon>
        <taxon>Herpotrichiellaceae</taxon>
        <taxon>Cladophialophora</taxon>
    </lineage>
</organism>
<dbReference type="GO" id="GO:0000981">
    <property type="term" value="F:DNA-binding transcription factor activity, RNA polymerase II-specific"/>
    <property type="evidence" value="ECO:0007669"/>
    <property type="project" value="TreeGrafter"/>
</dbReference>
<feature type="region of interest" description="Disordered" evidence="6">
    <location>
        <begin position="336"/>
        <end position="432"/>
    </location>
</feature>
<dbReference type="GO" id="GO:0005634">
    <property type="term" value="C:nucleus"/>
    <property type="evidence" value="ECO:0007669"/>
    <property type="project" value="TreeGrafter"/>
</dbReference>
<dbReference type="STRING" id="86049.A0A1C1D2D0"/>
<dbReference type="eggNOG" id="ENOG502RYIG">
    <property type="taxonomic scope" value="Eukaryota"/>
</dbReference>
<evidence type="ECO:0000256" key="6">
    <source>
        <dbReference type="SAM" id="MobiDB-lite"/>
    </source>
</evidence>
<gene>
    <name evidence="8" type="ORF">CLCR_02769</name>
</gene>
<dbReference type="VEuPathDB" id="FungiDB:CLCR_02769"/>
<dbReference type="OrthoDB" id="3524154at2759"/>
<dbReference type="GO" id="GO:0000977">
    <property type="term" value="F:RNA polymerase II transcription regulatory region sequence-specific DNA binding"/>
    <property type="evidence" value="ECO:0007669"/>
    <property type="project" value="TreeGrafter"/>
</dbReference>
<dbReference type="GO" id="GO:0008270">
    <property type="term" value="F:zinc ion binding"/>
    <property type="evidence" value="ECO:0007669"/>
    <property type="project" value="UniProtKB-KW"/>
</dbReference>
<comment type="caution">
    <text evidence="8">The sequence shown here is derived from an EMBL/GenBank/DDBJ whole genome shotgun (WGS) entry which is preliminary data.</text>
</comment>
<dbReference type="VEuPathDB" id="FungiDB:G647_04972"/>
<feature type="compositionally biased region" description="Polar residues" evidence="6">
    <location>
        <begin position="25"/>
        <end position="42"/>
    </location>
</feature>
<evidence type="ECO:0000256" key="1">
    <source>
        <dbReference type="ARBA" id="ARBA00022723"/>
    </source>
</evidence>
<keyword evidence="2" id="KW-0677">Repeat</keyword>
<feature type="compositionally biased region" description="Low complexity" evidence="6">
    <location>
        <begin position="689"/>
        <end position="705"/>
    </location>
</feature>
<dbReference type="Proteomes" id="UP000094526">
    <property type="component" value="Unassembled WGS sequence"/>
</dbReference>